<organism evidence="1">
    <name type="scientific">Amphimedon queenslandica</name>
    <name type="common">Sponge</name>
    <dbReference type="NCBI Taxonomy" id="400682"/>
    <lineage>
        <taxon>Eukaryota</taxon>
        <taxon>Metazoa</taxon>
        <taxon>Porifera</taxon>
        <taxon>Demospongiae</taxon>
        <taxon>Heteroscleromorpha</taxon>
        <taxon>Haplosclerida</taxon>
        <taxon>Niphatidae</taxon>
        <taxon>Amphimedon</taxon>
    </lineage>
</organism>
<proteinExistence type="predicted"/>
<name>A0A1X7VAP7_AMPQE</name>
<dbReference type="EnsemblMetazoa" id="Aqu2.1.37096_001">
    <property type="protein sequence ID" value="Aqu2.1.37096_001"/>
    <property type="gene ID" value="Aqu2.1.37096"/>
</dbReference>
<protein>
    <submittedName>
        <fullName evidence="1">Uncharacterized protein</fullName>
    </submittedName>
</protein>
<accession>A0A1X7VAP7</accession>
<reference evidence="1" key="1">
    <citation type="submission" date="2017-05" db="UniProtKB">
        <authorList>
            <consortium name="EnsemblMetazoa"/>
        </authorList>
    </citation>
    <scope>IDENTIFICATION</scope>
</reference>
<evidence type="ECO:0000313" key="1">
    <source>
        <dbReference type="EnsemblMetazoa" id="Aqu2.1.37096_001"/>
    </source>
</evidence>
<dbReference type="AlphaFoldDB" id="A0A1X7VAP7"/>
<sequence length="79" mass="8993">LLSFFFLSLVVADLLLPLLLYLKVDGVSDELTVLLDDLFDATILQVLILIFLEVENNLCTTWEFFSTFVTSDSERTACR</sequence>
<dbReference type="InParanoid" id="A0A1X7VAP7"/>